<dbReference type="GO" id="GO:0005886">
    <property type="term" value="C:plasma membrane"/>
    <property type="evidence" value="ECO:0007669"/>
    <property type="project" value="TreeGrafter"/>
</dbReference>
<dbReference type="GeneID" id="85494972"/>
<dbReference type="InterPro" id="IPR045225">
    <property type="entry name" value="Uracil/uridine/allantoin_perm"/>
</dbReference>
<dbReference type="RefSeq" id="XP_060456367.1">
    <property type="nucleotide sequence ID" value="XM_060599699.1"/>
</dbReference>
<evidence type="ECO:0000256" key="4">
    <source>
        <dbReference type="ARBA" id="ARBA00022989"/>
    </source>
</evidence>
<feature type="transmembrane region" description="Helical" evidence="6">
    <location>
        <begin position="85"/>
        <end position="107"/>
    </location>
</feature>
<dbReference type="PANTHER" id="PTHR30618">
    <property type="entry name" value="NCS1 FAMILY PURINE/PYRIMIDINE TRANSPORTER"/>
    <property type="match status" value="1"/>
</dbReference>
<feature type="transmembrane region" description="Helical" evidence="6">
    <location>
        <begin position="405"/>
        <end position="429"/>
    </location>
</feature>
<dbReference type="EMBL" id="AP028214">
    <property type="protein sequence ID" value="BEI91102.1"/>
    <property type="molecule type" value="Genomic_DNA"/>
</dbReference>
<keyword evidence="4 6" id="KW-1133">Transmembrane helix</keyword>
<feature type="transmembrane region" description="Helical" evidence="6">
    <location>
        <begin position="202"/>
        <end position="222"/>
    </location>
</feature>
<evidence type="ECO:0000256" key="1">
    <source>
        <dbReference type="ARBA" id="ARBA00004141"/>
    </source>
</evidence>
<dbReference type="KEGG" id="ccac:CcaHIS019_0311720"/>
<dbReference type="AlphaFoldDB" id="A0AA48L369"/>
<dbReference type="InterPro" id="IPR001248">
    <property type="entry name" value="Pur-cyt_permease"/>
</dbReference>
<evidence type="ECO:0000313" key="8">
    <source>
        <dbReference type="Proteomes" id="UP001233271"/>
    </source>
</evidence>
<feature type="transmembrane region" description="Helical" evidence="6">
    <location>
        <begin position="171"/>
        <end position="193"/>
    </location>
</feature>
<feature type="transmembrane region" description="Helical" evidence="6">
    <location>
        <begin position="249"/>
        <end position="270"/>
    </location>
</feature>
<protein>
    <recommendedName>
        <fullName evidence="9">Uracil permease</fullName>
    </recommendedName>
</protein>
<dbReference type="Gene3D" id="1.10.4160.10">
    <property type="entry name" value="Hydantoin permease"/>
    <property type="match status" value="1"/>
</dbReference>
<name>A0AA48L369_9TREE</name>
<comment type="similarity">
    <text evidence="2">Belongs to the purine-cytosine permease (2.A.39) family.</text>
</comment>
<evidence type="ECO:0000256" key="2">
    <source>
        <dbReference type="ARBA" id="ARBA00008974"/>
    </source>
</evidence>
<feature type="transmembrane region" description="Helical" evidence="6">
    <location>
        <begin position="382"/>
        <end position="399"/>
    </location>
</feature>
<evidence type="ECO:0000256" key="5">
    <source>
        <dbReference type="ARBA" id="ARBA00023136"/>
    </source>
</evidence>
<dbReference type="Proteomes" id="UP001233271">
    <property type="component" value="Chromosome 3"/>
</dbReference>
<dbReference type="GO" id="GO:0015205">
    <property type="term" value="F:nucleobase transmembrane transporter activity"/>
    <property type="evidence" value="ECO:0007669"/>
    <property type="project" value="TreeGrafter"/>
</dbReference>
<feature type="transmembrane region" description="Helical" evidence="6">
    <location>
        <begin position="450"/>
        <end position="470"/>
    </location>
</feature>
<dbReference type="Pfam" id="PF02133">
    <property type="entry name" value="Transp_cyt_pur"/>
    <property type="match status" value="1"/>
</dbReference>
<evidence type="ECO:0008006" key="9">
    <source>
        <dbReference type="Google" id="ProtNLM"/>
    </source>
</evidence>
<proteinExistence type="inferred from homology"/>
<evidence type="ECO:0000256" key="3">
    <source>
        <dbReference type="ARBA" id="ARBA00022692"/>
    </source>
</evidence>
<evidence type="ECO:0000313" key="7">
    <source>
        <dbReference type="EMBL" id="BEI91102.1"/>
    </source>
</evidence>
<feature type="transmembrane region" description="Helical" evidence="6">
    <location>
        <begin position="490"/>
        <end position="509"/>
    </location>
</feature>
<feature type="transmembrane region" description="Helical" evidence="6">
    <location>
        <begin position="47"/>
        <end position="73"/>
    </location>
</feature>
<dbReference type="PANTHER" id="PTHR30618:SF15">
    <property type="entry name" value="NICOTINAMIDE RIBOSIDE TRANSPORTER 1-RELATED"/>
    <property type="match status" value="1"/>
</dbReference>
<comment type="subcellular location">
    <subcellularLocation>
        <location evidence="1">Membrane</location>
        <topology evidence="1">Multi-pass membrane protein</topology>
    </subcellularLocation>
</comment>
<gene>
    <name evidence="7" type="ORF">CcaverHIS019_0311720</name>
</gene>
<evidence type="ECO:0000256" key="6">
    <source>
        <dbReference type="SAM" id="Phobius"/>
    </source>
</evidence>
<keyword evidence="3 6" id="KW-0812">Transmembrane</keyword>
<reference evidence="7" key="1">
    <citation type="journal article" date="2023" name="BMC Genomics">
        <title>Chromosome-level genome assemblies of Cutaneotrichosporon spp. (Trichosporonales, Basidiomycota) reveal imbalanced evolution between nucleotide sequences and chromosome synteny.</title>
        <authorList>
            <person name="Kobayashi Y."/>
            <person name="Kayamori A."/>
            <person name="Aoki K."/>
            <person name="Shiwa Y."/>
            <person name="Matsutani M."/>
            <person name="Fujita N."/>
            <person name="Sugita T."/>
            <person name="Iwasaki W."/>
            <person name="Tanaka N."/>
            <person name="Takashima M."/>
        </authorList>
    </citation>
    <scope>NUCLEOTIDE SEQUENCE</scope>
    <source>
        <strain evidence="7">HIS019</strain>
    </source>
</reference>
<accession>A0AA48L369</accession>
<keyword evidence="5 6" id="KW-0472">Membrane</keyword>
<keyword evidence="8" id="KW-1185">Reference proteome</keyword>
<organism evidence="7 8">
    <name type="scientific">Cutaneotrichosporon cavernicola</name>
    <dbReference type="NCBI Taxonomy" id="279322"/>
    <lineage>
        <taxon>Eukaryota</taxon>
        <taxon>Fungi</taxon>
        <taxon>Dikarya</taxon>
        <taxon>Basidiomycota</taxon>
        <taxon>Agaricomycotina</taxon>
        <taxon>Tremellomycetes</taxon>
        <taxon>Trichosporonales</taxon>
        <taxon>Trichosporonaceae</taxon>
        <taxon>Cutaneotrichosporon</taxon>
    </lineage>
</organism>
<sequence>MAGVASKSWAKRLQVKQRAGEEDVWEQNAWLNRDNVPLPPSRRTWGYWSYVGFWVTTGVNVSGWSGGAALLGLGLTVGQAMAVTVAAQAIIVSVWILTGWVGAYWHVSFPMWSRSVWGIKAAYFPLINRIILSFTWTATQGWFGGQCLKVFLGSMFPSIYRMKNTLPESAFMTNADFMCFALFTVLTMPLLLIPPEHIRRPMVFVCFTSTVTAFTLFIWSLARGHGGGPLMKPEGLALLGVEPARGSQLGWAVVYGISTSLGSICAGILNQSDYTRFAIRPSAPFLTLALCQPVVGTLTNLIGIVCTSVAAQHYPDEGLLWTPYELLRVVQKHGGPGARAAVFFACGAFVLSQWGINVPGNLLAGGIDLTSLWPRYLNIRRGAYITLAISVAMCPWALLSGSNTFLSVMGGYAVFLAPITGTLVFDFFFVHQRKLKLTALYECNSSSIYYYWKGVNWRAVIAWACGVGPLFPGFLNNVAGTRVPEGIKKLYFLCWPLGFTVSGVVLVVLSKVFPVAGVGEVDELDVFGTKGEPETTRGTAKDEFVVNELQS</sequence>